<dbReference type="AlphaFoldDB" id="A0A412YBT4"/>
<comment type="caution">
    <text evidence="1">The sequence shown here is derived from an EMBL/GenBank/DDBJ whole genome shotgun (WGS) entry which is preliminary data.</text>
</comment>
<evidence type="ECO:0000313" key="2">
    <source>
        <dbReference type="Proteomes" id="UP000283850"/>
    </source>
</evidence>
<accession>A0A412YBT4</accession>
<reference evidence="1 2" key="1">
    <citation type="submission" date="2018-08" db="EMBL/GenBank/DDBJ databases">
        <title>A genome reference for cultivated species of the human gut microbiota.</title>
        <authorList>
            <person name="Zou Y."/>
            <person name="Xue W."/>
            <person name="Luo G."/>
        </authorList>
    </citation>
    <scope>NUCLEOTIDE SEQUENCE [LARGE SCALE GENOMIC DNA]</scope>
    <source>
        <strain evidence="1 2">AF14-32</strain>
    </source>
</reference>
<proteinExistence type="predicted"/>
<dbReference type="InterPro" id="IPR050708">
    <property type="entry name" value="T6SS_VgrG/RHS"/>
</dbReference>
<dbReference type="EMBL" id="QRZF01000005">
    <property type="protein sequence ID" value="RGV54853.1"/>
    <property type="molecule type" value="Genomic_DNA"/>
</dbReference>
<dbReference type="InterPro" id="IPR022385">
    <property type="entry name" value="Rhs_assc_core"/>
</dbReference>
<sequence>MTNAIYGEGNSINANLNRFTEQITEYDKNGNIKKLKRYGQTGASTYGLVDNLTLELKGNQLKTVSDAATATAYNNGFEFKKGANATIEYDYDSNGNLTKDLNKDIKEIQYNFLNLPSLVKFLDESTITYTYGADGTKLRTVHKIGSVTTTTDYCGNVIYENNTAKLLLTEEGYVSLNDNKYHYYLKDHQGNNRVVVDQNGNVEETNHYYPFGGVFANTGNAQPYKYNGKELDAKKGLNWYDYGARHYDAALGRWHVVDPLVEKYYSISPYVYCLNNSIKYIDPTGEDVYGFDANTGRLSLVEHTKDEFDRIKVGTFNEDNIFTISNENNFLDISKGTLLGEYFDNISEAGIVFHEGSASEGIKVMGFLSFNSNIEFSAWAYKSSSGIGLSISPWVFNGTEKRNGKLYMQSRDFYINNERVGYLGDKYFNIHTHPASKNDLGGYGKPSNSDFKNILLNKQYPHYILSKKEGIIQYYPNKTWKKSFIR</sequence>
<gene>
    <name evidence="1" type="ORF">DWW10_09555</name>
</gene>
<dbReference type="PANTHER" id="PTHR32305">
    <property type="match status" value="1"/>
</dbReference>
<evidence type="ECO:0000313" key="1">
    <source>
        <dbReference type="EMBL" id="RGV54853.1"/>
    </source>
</evidence>
<dbReference type="Gene3D" id="2.180.10.10">
    <property type="entry name" value="RHS repeat-associated core"/>
    <property type="match status" value="1"/>
</dbReference>
<dbReference type="Proteomes" id="UP000283850">
    <property type="component" value="Unassembled WGS sequence"/>
</dbReference>
<dbReference type="NCBIfam" id="TIGR03696">
    <property type="entry name" value="Rhs_assc_core"/>
    <property type="match status" value="1"/>
</dbReference>
<organism evidence="1 2">
    <name type="scientific">Bacteroides intestinalis</name>
    <dbReference type="NCBI Taxonomy" id="329854"/>
    <lineage>
        <taxon>Bacteria</taxon>
        <taxon>Pseudomonadati</taxon>
        <taxon>Bacteroidota</taxon>
        <taxon>Bacteroidia</taxon>
        <taxon>Bacteroidales</taxon>
        <taxon>Bacteroidaceae</taxon>
        <taxon>Bacteroides</taxon>
    </lineage>
</organism>
<name>A0A412YBT4_9BACE</name>
<dbReference type="PANTHER" id="PTHR32305:SF15">
    <property type="entry name" value="PROTEIN RHSA-RELATED"/>
    <property type="match status" value="1"/>
</dbReference>
<protein>
    <submittedName>
        <fullName evidence="1">RHS repeat-associated core domain-containing protein</fullName>
    </submittedName>
</protein>